<evidence type="ECO:0000313" key="3">
    <source>
        <dbReference type="Proteomes" id="UP000295304"/>
    </source>
</evidence>
<dbReference type="Pfam" id="PF04748">
    <property type="entry name" value="Polysacc_deac_2"/>
    <property type="match status" value="1"/>
</dbReference>
<organism evidence="2 3">
    <name type="scientific">Varunaivibrio sulfuroxidans</name>
    <dbReference type="NCBI Taxonomy" id="1773489"/>
    <lineage>
        <taxon>Bacteria</taxon>
        <taxon>Pseudomonadati</taxon>
        <taxon>Pseudomonadota</taxon>
        <taxon>Alphaproteobacteria</taxon>
        <taxon>Rhodospirillales</taxon>
        <taxon>Magnetovibrionaceae</taxon>
        <taxon>Varunaivibrio</taxon>
    </lineage>
</organism>
<keyword evidence="3" id="KW-1185">Reference proteome</keyword>
<protein>
    <recommendedName>
        <fullName evidence="4">Divergent polysaccharide deacetylase family protein</fullName>
    </recommendedName>
</protein>
<gene>
    <name evidence="2" type="ORF">EDD55_102229</name>
</gene>
<reference evidence="2 3" key="1">
    <citation type="submission" date="2019-03" db="EMBL/GenBank/DDBJ databases">
        <title>Genomic Encyclopedia of Type Strains, Phase IV (KMG-IV): sequencing the most valuable type-strain genomes for metagenomic binning, comparative biology and taxonomic classification.</title>
        <authorList>
            <person name="Goeker M."/>
        </authorList>
    </citation>
    <scope>NUCLEOTIDE SEQUENCE [LARGE SCALE GENOMIC DNA]</scope>
    <source>
        <strain evidence="2 3">DSM 101688</strain>
    </source>
</reference>
<dbReference type="AlphaFoldDB" id="A0A4R3JEG7"/>
<evidence type="ECO:0000313" key="2">
    <source>
        <dbReference type="EMBL" id="TCS64187.1"/>
    </source>
</evidence>
<dbReference type="Gene3D" id="3.20.20.370">
    <property type="entry name" value="Glycoside hydrolase/deacetylase"/>
    <property type="match status" value="1"/>
</dbReference>
<dbReference type="SUPFAM" id="SSF88713">
    <property type="entry name" value="Glycoside hydrolase/deacetylase"/>
    <property type="match status" value="1"/>
</dbReference>
<proteinExistence type="predicted"/>
<name>A0A4R3JEG7_9PROT</name>
<evidence type="ECO:0000256" key="1">
    <source>
        <dbReference type="SAM" id="MobiDB-lite"/>
    </source>
</evidence>
<evidence type="ECO:0008006" key="4">
    <source>
        <dbReference type="Google" id="ProtNLM"/>
    </source>
</evidence>
<dbReference type="PANTHER" id="PTHR30105">
    <property type="entry name" value="UNCHARACTERIZED YIBQ-RELATED"/>
    <property type="match status" value="1"/>
</dbReference>
<dbReference type="EMBL" id="SLZW01000002">
    <property type="protein sequence ID" value="TCS64187.1"/>
    <property type="molecule type" value="Genomic_DNA"/>
</dbReference>
<comment type="caution">
    <text evidence="2">The sequence shown here is derived from an EMBL/GenBank/DDBJ whole genome shotgun (WGS) entry which is preliminary data.</text>
</comment>
<accession>A0A4R3JEG7</accession>
<dbReference type="GO" id="GO:0005975">
    <property type="term" value="P:carbohydrate metabolic process"/>
    <property type="evidence" value="ECO:0007669"/>
    <property type="project" value="InterPro"/>
</dbReference>
<dbReference type="InterPro" id="IPR006837">
    <property type="entry name" value="Divergent_DAC"/>
</dbReference>
<dbReference type="InterPro" id="IPR011330">
    <property type="entry name" value="Glyco_hydro/deAcase_b/a-brl"/>
</dbReference>
<dbReference type="CDD" id="cd10936">
    <property type="entry name" value="CE4_DAC2"/>
    <property type="match status" value="1"/>
</dbReference>
<dbReference type="PANTHER" id="PTHR30105:SF2">
    <property type="entry name" value="DIVERGENT POLYSACCHARIDE DEACETYLASE SUPERFAMILY"/>
    <property type="match status" value="1"/>
</dbReference>
<dbReference type="Proteomes" id="UP000295304">
    <property type="component" value="Unassembled WGS sequence"/>
</dbReference>
<feature type="region of interest" description="Disordered" evidence="1">
    <location>
        <begin position="68"/>
        <end position="92"/>
    </location>
</feature>
<sequence>MNAFKNRTSVVVVAAVVLVGAVAMGYYWGEHAAPLQMAGPSKVDKIPAPPSAWFTKNAVPPKMVVRPDTPIFPDEAGPTGARGSSRPYEEPLPQETYMPSHDIPAIPTPGIANAPPTGSPLGAPGGAMPPAAPVKAPWRRYAMARGAPSGRPLVAIVIDDMGVDHKRSLKMVAMPAPLTLSYLTYAPNIKKQTAAARAAGHELMLHVSMEPGSHAVDPGPNVLLTGESDTEIRSRLDWGLNRFSTYIGINNHMGSKFTADATGMRVVMEELKKRGLIFLDSRTTNKTVGAQIAHELGVTVVERNIFLDNVNAKDAILKQLAALVRVARHKGAAIAIGHPRDGTIAALKAWLPTAVDLGVDVVPLSAVIEKMYALKPLPDVARVSRR</sequence>